<dbReference type="Pfam" id="PF13560">
    <property type="entry name" value="HTH_31"/>
    <property type="match status" value="1"/>
</dbReference>
<evidence type="ECO:0000313" key="3">
    <source>
        <dbReference type="Proteomes" id="UP001595824"/>
    </source>
</evidence>
<protein>
    <submittedName>
        <fullName evidence="2">Helix-turn-helix domain-containing protein</fullName>
    </submittedName>
</protein>
<dbReference type="SUPFAM" id="SSF47413">
    <property type="entry name" value="lambda repressor-like DNA-binding domains"/>
    <property type="match status" value="1"/>
</dbReference>
<reference evidence="3" key="1">
    <citation type="journal article" date="2019" name="Int. J. Syst. Evol. Microbiol.">
        <title>The Global Catalogue of Microorganisms (GCM) 10K type strain sequencing project: providing services to taxonomists for standard genome sequencing and annotation.</title>
        <authorList>
            <consortium name="The Broad Institute Genomics Platform"/>
            <consortium name="The Broad Institute Genome Sequencing Center for Infectious Disease"/>
            <person name="Wu L."/>
            <person name="Ma J."/>
        </authorList>
    </citation>
    <scope>NUCLEOTIDE SEQUENCE [LARGE SCALE GENOMIC DNA]</scope>
    <source>
        <strain evidence="3">PCU 347</strain>
    </source>
</reference>
<dbReference type="SMART" id="SM00530">
    <property type="entry name" value="HTH_XRE"/>
    <property type="match status" value="1"/>
</dbReference>
<dbReference type="InterPro" id="IPR011990">
    <property type="entry name" value="TPR-like_helical_dom_sf"/>
</dbReference>
<proteinExistence type="predicted"/>
<dbReference type="RefSeq" id="WP_381741724.1">
    <property type="nucleotide sequence ID" value="NZ_JBHSDP010000024.1"/>
</dbReference>
<dbReference type="CDD" id="cd00093">
    <property type="entry name" value="HTH_XRE"/>
    <property type="match status" value="1"/>
</dbReference>
<keyword evidence="3" id="KW-1185">Reference proteome</keyword>
<sequence>MLRQPAFGRRLRKLRTAQGLSQTALAGDGMSTGYLSRLESGARQPTERAVAYLAERLGRKPDDFEEPAGGSLAHALTLVASTGSEDAVETLREALAAEQHEAPVLRWQALWQLARHRRLQGDHEGERGYLEELVRLGDEVALTELRVRGLTRLARCLRSLGEISTALDAAVTAHHLARDGALGVEDRATVLLALVSVEAEAGRLPDARAHTDELTVLVEGRTDTLWAEAMWTAAAVRMRQGDYPAAQHCLEQALEKFSSGEDLVLWLRLRLAAGRLHLQKVPADPRAAERCVAAAEPALAFVGTPGLRQELTALKADLAFLTGNYDDARTLLGELAREQPRMTYRDRVRLDILRHQLRILSGDESGVAGLRALAEQAQADANIDLAAEIWRILAEALAQSRGPAGDPAAPAARERDIA</sequence>
<dbReference type="Gene3D" id="1.10.260.40">
    <property type="entry name" value="lambda repressor-like DNA-binding domains"/>
    <property type="match status" value="1"/>
</dbReference>
<evidence type="ECO:0000313" key="2">
    <source>
        <dbReference type="EMBL" id="MFC4330713.1"/>
    </source>
</evidence>
<comment type="caution">
    <text evidence="2">The sequence shown here is derived from an EMBL/GenBank/DDBJ whole genome shotgun (WGS) entry which is preliminary data.</text>
</comment>
<feature type="domain" description="HTH cro/C1-type" evidence="1">
    <location>
        <begin position="11"/>
        <end position="64"/>
    </location>
</feature>
<organism evidence="2 3">
    <name type="scientific">Streptomyces andamanensis</name>
    <dbReference type="NCBI Taxonomy" id="1565035"/>
    <lineage>
        <taxon>Bacteria</taxon>
        <taxon>Bacillati</taxon>
        <taxon>Actinomycetota</taxon>
        <taxon>Actinomycetes</taxon>
        <taxon>Kitasatosporales</taxon>
        <taxon>Streptomycetaceae</taxon>
        <taxon>Streptomyces</taxon>
    </lineage>
</organism>
<dbReference type="SUPFAM" id="SSF48452">
    <property type="entry name" value="TPR-like"/>
    <property type="match status" value="2"/>
</dbReference>
<dbReference type="Proteomes" id="UP001595824">
    <property type="component" value="Unassembled WGS sequence"/>
</dbReference>
<dbReference type="InterPro" id="IPR010982">
    <property type="entry name" value="Lambda_DNA-bd_dom_sf"/>
</dbReference>
<gene>
    <name evidence="2" type="ORF">ACFPC0_23600</name>
</gene>
<dbReference type="EMBL" id="JBHSDP010000024">
    <property type="protein sequence ID" value="MFC4330713.1"/>
    <property type="molecule type" value="Genomic_DNA"/>
</dbReference>
<evidence type="ECO:0000259" key="1">
    <source>
        <dbReference type="PROSITE" id="PS50943"/>
    </source>
</evidence>
<dbReference type="PROSITE" id="PS50943">
    <property type="entry name" value="HTH_CROC1"/>
    <property type="match status" value="1"/>
</dbReference>
<dbReference type="InterPro" id="IPR001387">
    <property type="entry name" value="Cro/C1-type_HTH"/>
</dbReference>
<accession>A0ABV8TJG2</accession>
<name>A0ABV8TJG2_9ACTN</name>
<dbReference type="Gene3D" id="1.25.40.10">
    <property type="entry name" value="Tetratricopeptide repeat domain"/>
    <property type="match status" value="1"/>
</dbReference>